<dbReference type="SUPFAM" id="SSF52540">
    <property type="entry name" value="P-loop containing nucleoside triphosphate hydrolases"/>
    <property type="match status" value="1"/>
</dbReference>
<evidence type="ECO:0000256" key="4">
    <source>
        <dbReference type="ARBA" id="ARBA00022840"/>
    </source>
</evidence>
<dbReference type="PANTHER" id="PTHR43394:SF1">
    <property type="entry name" value="ATP-BINDING CASSETTE SUB-FAMILY B MEMBER 10, MITOCHONDRIAL"/>
    <property type="match status" value="1"/>
</dbReference>
<dbReference type="InterPro" id="IPR017871">
    <property type="entry name" value="ABC_transporter-like_CS"/>
</dbReference>
<keyword evidence="4 11" id="KW-0067">ATP-binding</keyword>
<feature type="domain" description="ABC transporter" evidence="9">
    <location>
        <begin position="361"/>
        <end position="594"/>
    </location>
</feature>
<dbReference type="SMART" id="SM00382">
    <property type="entry name" value="AAA"/>
    <property type="match status" value="1"/>
</dbReference>
<dbReference type="Pfam" id="PF00005">
    <property type="entry name" value="ABC_tran"/>
    <property type="match status" value="1"/>
</dbReference>
<dbReference type="InterPro" id="IPR003439">
    <property type="entry name" value="ABC_transporter-like_ATP-bd"/>
</dbReference>
<proteinExistence type="predicted"/>
<feature type="compositionally biased region" description="Basic and acidic residues" evidence="7">
    <location>
        <begin position="10"/>
        <end position="22"/>
    </location>
</feature>
<dbReference type="InterPro" id="IPR003593">
    <property type="entry name" value="AAA+_ATPase"/>
</dbReference>
<dbReference type="RefSeq" id="WP_345459970.1">
    <property type="nucleotide sequence ID" value="NZ_BAABRP010000001.1"/>
</dbReference>
<keyword evidence="2 8" id="KW-0812">Transmembrane</keyword>
<dbReference type="PROSITE" id="PS00211">
    <property type="entry name" value="ABC_TRANSPORTER_1"/>
    <property type="match status" value="1"/>
</dbReference>
<evidence type="ECO:0000256" key="3">
    <source>
        <dbReference type="ARBA" id="ARBA00022741"/>
    </source>
</evidence>
<feature type="transmembrane region" description="Helical" evidence="8">
    <location>
        <begin position="184"/>
        <end position="202"/>
    </location>
</feature>
<evidence type="ECO:0000313" key="11">
    <source>
        <dbReference type="EMBL" id="GAA5511642.1"/>
    </source>
</evidence>
<dbReference type="GO" id="GO:0005524">
    <property type="term" value="F:ATP binding"/>
    <property type="evidence" value="ECO:0007669"/>
    <property type="project" value="UniProtKB-KW"/>
</dbReference>
<feature type="transmembrane region" description="Helical" evidence="8">
    <location>
        <begin position="84"/>
        <end position="107"/>
    </location>
</feature>
<reference evidence="11 12" key="1">
    <citation type="submission" date="2024-02" db="EMBL/GenBank/DDBJ databases">
        <title>Deinococcus carri NBRC 110142.</title>
        <authorList>
            <person name="Ichikawa N."/>
            <person name="Katano-Makiyama Y."/>
            <person name="Hidaka K."/>
        </authorList>
    </citation>
    <scope>NUCLEOTIDE SEQUENCE [LARGE SCALE GENOMIC DNA]</scope>
    <source>
        <strain evidence="11 12">NBRC 110142</strain>
    </source>
</reference>
<evidence type="ECO:0000259" key="10">
    <source>
        <dbReference type="PROSITE" id="PS50929"/>
    </source>
</evidence>
<evidence type="ECO:0000259" key="9">
    <source>
        <dbReference type="PROSITE" id="PS50893"/>
    </source>
</evidence>
<dbReference type="CDD" id="cd18576">
    <property type="entry name" value="ABC_6TM_bac_exporter_ABCB8_10_like"/>
    <property type="match status" value="1"/>
</dbReference>
<dbReference type="InterPro" id="IPR036640">
    <property type="entry name" value="ABC1_TM_sf"/>
</dbReference>
<evidence type="ECO:0000256" key="5">
    <source>
        <dbReference type="ARBA" id="ARBA00022989"/>
    </source>
</evidence>
<organism evidence="11 12">
    <name type="scientific">Deinococcus carri</name>
    <dbReference type="NCBI Taxonomy" id="1211323"/>
    <lineage>
        <taxon>Bacteria</taxon>
        <taxon>Thermotogati</taxon>
        <taxon>Deinococcota</taxon>
        <taxon>Deinococci</taxon>
        <taxon>Deinococcales</taxon>
        <taxon>Deinococcaceae</taxon>
        <taxon>Deinococcus</taxon>
    </lineage>
</organism>
<feature type="transmembrane region" description="Helical" evidence="8">
    <location>
        <begin position="305"/>
        <end position="325"/>
    </location>
</feature>
<evidence type="ECO:0000256" key="8">
    <source>
        <dbReference type="SAM" id="Phobius"/>
    </source>
</evidence>
<comment type="subcellular location">
    <subcellularLocation>
        <location evidence="1">Cell membrane</location>
        <topology evidence="1">Multi-pass membrane protein</topology>
    </subcellularLocation>
</comment>
<keyword evidence="6 8" id="KW-0472">Membrane</keyword>
<keyword evidence="5 8" id="KW-1133">Transmembrane helix</keyword>
<name>A0ABP9W678_9DEIO</name>
<sequence length="607" mass="64633">MLSRPARPAPADRDPRAPRPRRDPRQLARLLAFARPFRGLFVLGLLATLISSGLNLVFPLLFGRLIDASFLKVGSTDTGPLDRTVLLLLGIFALSALFGAAQSYLLARVGAGVVADLRRALFAHLLTLSPRFFADHKTGDLTSRLTADVGTVQTVTSTALAQLAAQSVSLVGAVTLLVLTSPRLSLLTLAVIPLVIGTAIFIGRRIRRVSREVQDRVAEANASAEEALGGVRVVQSFTAEGVEEARYGRGVLASFLAALKRARLQALMGGTMSFLTFGALALVLWSGGRQVMAGDLTPGNLVTFLIYALQVGGTVAALSGIFSQFQEALGASGRIFELLDERSDLPAPASPLPLGRAEGRVTFEQVSFQYGDVPTLRDVSFDVPAGQVVALVGPSGAGKTTLVNLIPRFWDVTGGAVRVDGQDVRAYALADLRAQVGLVPQETLLFSGTVEENIRYGRPGATPGEVEAAARAANAHAFITAFPEGYATVVGERGVKLSGGQRQRIAIARALLKDPRILILDEATSALDNESEALVQAALDTLMQGRTTFVIAHRLSTVRNANRILVMDAGEIVQDGTHAELMAAGGLYRDLYELQFRQEQQARAELV</sequence>
<dbReference type="Gene3D" id="1.20.1560.10">
    <property type="entry name" value="ABC transporter type 1, transmembrane domain"/>
    <property type="match status" value="1"/>
</dbReference>
<dbReference type="InterPro" id="IPR039421">
    <property type="entry name" value="Type_1_exporter"/>
</dbReference>
<dbReference type="Gene3D" id="3.40.50.300">
    <property type="entry name" value="P-loop containing nucleotide triphosphate hydrolases"/>
    <property type="match status" value="1"/>
</dbReference>
<evidence type="ECO:0000256" key="2">
    <source>
        <dbReference type="ARBA" id="ARBA00022692"/>
    </source>
</evidence>
<dbReference type="EMBL" id="BAABRP010000001">
    <property type="protein sequence ID" value="GAA5511642.1"/>
    <property type="molecule type" value="Genomic_DNA"/>
</dbReference>
<gene>
    <name evidence="11" type="ORF">Dcar01_00354</name>
</gene>
<feature type="domain" description="ABC transmembrane type-1" evidence="10">
    <location>
        <begin position="42"/>
        <end position="327"/>
    </location>
</feature>
<dbReference type="PANTHER" id="PTHR43394">
    <property type="entry name" value="ATP-DEPENDENT PERMEASE MDL1, MITOCHONDRIAL"/>
    <property type="match status" value="1"/>
</dbReference>
<dbReference type="CDD" id="cd03251">
    <property type="entry name" value="ABCC_MsbA"/>
    <property type="match status" value="1"/>
</dbReference>
<dbReference type="SUPFAM" id="SSF90123">
    <property type="entry name" value="ABC transporter transmembrane region"/>
    <property type="match status" value="1"/>
</dbReference>
<evidence type="ECO:0000313" key="12">
    <source>
        <dbReference type="Proteomes" id="UP001401887"/>
    </source>
</evidence>
<dbReference type="InterPro" id="IPR027417">
    <property type="entry name" value="P-loop_NTPase"/>
</dbReference>
<comment type="caution">
    <text evidence="11">The sequence shown here is derived from an EMBL/GenBank/DDBJ whole genome shotgun (WGS) entry which is preliminary data.</text>
</comment>
<feature type="transmembrane region" description="Helical" evidence="8">
    <location>
        <begin position="40"/>
        <end position="63"/>
    </location>
</feature>
<evidence type="ECO:0000256" key="6">
    <source>
        <dbReference type="ARBA" id="ARBA00023136"/>
    </source>
</evidence>
<feature type="region of interest" description="Disordered" evidence="7">
    <location>
        <begin position="1"/>
        <end position="22"/>
    </location>
</feature>
<dbReference type="PROSITE" id="PS50893">
    <property type="entry name" value="ABC_TRANSPORTER_2"/>
    <property type="match status" value="1"/>
</dbReference>
<accession>A0ABP9W678</accession>
<dbReference type="PROSITE" id="PS50929">
    <property type="entry name" value="ABC_TM1F"/>
    <property type="match status" value="1"/>
</dbReference>
<evidence type="ECO:0000256" key="1">
    <source>
        <dbReference type="ARBA" id="ARBA00004651"/>
    </source>
</evidence>
<keyword evidence="12" id="KW-1185">Reference proteome</keyword>
<protein>
    <submittedName>
        <fullName evidence="11">Multidrug export ATP-binding/permease protein SAV1866</fullName>
    </submittedName>
</protein>
<keyword evidence="3" id="KW-0547">Nucleotide-binding</keyword>
<dbReference type="InterPro" id="IPR011527">
    <property type="entry name" value="ABC1_TM_dom"/>
</dbReference>
<feature type="transmembrane region" description="Helical" evidence="8">
    <location>
        <begin position="266"/>
        <end position="285"/>
    </location>
</feature>
<dbReference type="Pfam" id="PF00664">
    <property type="entry name" value="ABC_membrane"/>
    <property type="match status" value="1"/>
</dbReference>
<evidence type="ECO:0000256" key="7">
    <source>
        <dbReference type="SAM" id="MobiDB-lite"/>
    </source>
</evidence>
<dbReference type="Proteomes" id="UP001401887">
    <property type="component" value="Unassembled WGS sequence"/>
</dbReference>